<dbReference type="PROSITE" id="PS00061">
    <property type="entry name" value="ADH_SHORT"/>
    <property type="match status" value="1"/>
</dbReference>
<dbReference type="Proteomes" id="UP001519342">
    <property type="component" value="Unassembled WGS sequence"/>
</dbReference>
<dbReference type="GO" id="GO:0004316">
    <property type="term" value="F:3-oxoacyl-[acyl-carrier-protein] reductase (NADPH) activity"/>
    <property type="evidence" value="ECO:0007669"/>
    <property type="project" value="UniProtKB-EC"/>
</dbReference>
<gene>
    <name evidence="2" type="ORF">J2Z76_000361</name>
</gene>
<evidence type="ECO:0000313" key="2">
    <source>
        <dbReference type="EMBL" id="MBP1924508.1"/>
    </source>
</evidence>
<dbReference type="EMBL" id="JAGGKS010000001">
    <property type="protein sequence ID" value="MBP1924508.1"/>
    <property type="molecule type" value="Genomic_DNA"/>
</dbReference>
<dbReference type="NCBIfam" id="NF009466">
    <property type="entry name" value="PRK12826.1-2"/>
    <property type="match status" value="1"/>
</dbReference>
<dbReference type="PANTHER" id="PTHR42879:SF2">
    <property type="entry name" value="3-OXOACYL-[ACYL-CARRIER-PROTEIN] REDUCTASE FABG"/>
    <property type="match status" value="1"/>
</dbReference>
<dbReference type="InterPro" id="IPR020904">
    <property type="entry name" value="Sc_DH/Rdtase_CS"/>
</dbReference>
<dbReference type="Pfam" id="PF13561">
    <property type="entry name" value="adh_short_C2"/>
    <property type="match status" value="1"/>
</dbReference>
<proteinExistence type="inferred from homology"/>
<dbReference type="InterPro" id="IPR036291">
    <property type="entry name" value="NAD(P)-bd_dom_sf"/>
</dbReference>
<evidence type="ECO:0000256" key="1">
    <source>
        <dbReference type="ARBA" id="ARBA00006484"/>
    </source>
</evidence>
<keyword evidence="2" id="KW-0560">Oxidoreductase</keyword>
<dbReference type="Gene3D" id="3.40.50.720">
    <property type="entry name" value="NAD(P)-binding Rossmann-like Domain"/>
    <property type="match status" value="1"/>
</dbReference>
<dbReference type="EC" id="1.1.1.100" evidence="2"/>
<dbReference type="InterPro" id="IPR002347">
    <property type="entry name" value="SDR_fam"/>
</dbReference>
<reference evidence="2 3" key="1">
    <citation type="submission" date="2021-03" db="EMBL/GenBank/DDBJ databases">
        <title>Genomic Encyclopedia of Type Strains, Phase IV (KMG-IV): sequencing the most valuable type-strain genomes for metagenomic binning, comparative biology and taxonomic classification.</title>
        <authorList>
            <person name="Goeker M."/>
        </authorList>
    </citation>
    <scope>NUCLEOTIDE SEQUENCE [LARGE SCALE GENOMIC DNA]</scope>
    <source>
        <strain evidence="2 3">DSM 24004</strain>
    </source>
</reference>
<comment type="similarity">
    <text evidence="1">Belongs to the short-chain dehydrogenases/reductases (SDR) family.</text>
</comment>
<dbReference type="InterPro" id="IPR050259">
    <property type="entry name" value="SDR"/>
</dbReference>
<dbReference type="PRINTS" id="PR00080">
    <property type="entry name" value="SDRFAMILY"/>
</dbReference>
<sequence length="240" mass="26175">MNRLKDKVAIVTGGARGIGRAVCEVFSDEGAKVIAVDIVSVLYSKEWVEGYKANLCSNDDLTKLVEYVKEKYGKIDILVNNAGITKDSLIEKMSEEMWDDVININLKAVFNITKLIAPVMKMNGKGSIINISSVVGEYGNVGQSNYAATKAGIIGLTKSWAKEFSRKGEDIRVNSVAPGYTNTEMMATVPEKVLNDIKEKTMLKRLGDPKEIANAILFLASEESSYITGQLLSVNGGLRL</sequence>
<dbReference type="SUPFAM" id="SSF51735">
    <property type="entry name" value="NAD(P)-binding Rossmann-fold domains"/>
    <property type="match status" value="1"/>
</dbReference>
<keyword evidence="3" id="KW-1185">Reference proteome</keyword>
<evidence type="ECO:0000313" key="3">
    <source>
        <dbReference type="Proteomes" id="UP001519342"/>
    </source>
</evidence>
<dbReference type="RefSeq" id="WP_209510263.1">
    <property type="nucleotide sequence ID" value="NZ_JAGGKS010000001.1"/>
</dbReference>
<name>A0ABS4G9Z6_9FIRM</name>
<accession>A0ABS4G9Z6</accession>
<dbReference type="PANTHER" id="PTHR42879">
    <property type="entry name" value="3-OXOACYL-(ACYL-CARRIER-PROTEIN) REDUCTASE"/>
    <property type="match status" value="1"/>
</dbReference>
<protein>
    <submittedName>
        <fullName evidence="2">3-oxoacyl-[acyl-carrier protein] reductase</fullName>
        <ecNumber evidence="2">1.1.1.100</ecNumber>
    </submittedName>
</protein>
<comment type="caution">
    <text evidence="2">The sequence shown here is derived from an EMBL/GenBank/DDBJ whole genome shotgun (WGS) entry which is preliminary data.</text>
</comment>
<organism evidence="2 3">
    <name type="scientific">Sedimentibacter acidaminivorans</name>
    <dbReference type="NCBI Taxonomy" id="913099"/>
    <lineage>
        <taxon>Bacteria</taxon>
        <taxon>Bacillati</taxon>
        <taxon>Bacillota</taxon>
        <taxon>Tissierellia</taxon>
        <taxon>Sedimentibacter</taxon>
    </lineage>
</organism>
<dbReference type="PRINTS" id="PR00081">
    <property type="entry name" value="GDHRDH"/>
</dbReference>